<dbReference type="SUPFAM" id="SSF46785">
    <property type="entry name" value="Winged helix' DNA-binding domain"/>
    <property type="match status" value="1"/>
</dbReference>
<accession>A0A2P2C911</accession>
<evidence type="ECO:0000259" key="1">
    <source>
        <dbReference type="PROSITE" id="PS50995"/>
    </source>
</evidence>
<dbReference type="EMBL" id="CZKA01000045">
    <property type="protein sequence ID" value="CUR58485.1"/>
    <property type="molecule type" value="Genomic_DNA"/>
</dbReference>
<dbReference type="SMART" id="SM00347">
    <property type="entry name" value="HTH_MARR"/>
    <property type="match status" value="1"/>
</dbReference>
<dbReference type="GO" id="GO:0003700">
    <property type="term" value="F:DNA-binding transcription factor activity"/>
    <property type="evidence" value="ECO:0007669"/>
    <property type="project" value="InterPro"/>
</dbReference>
<dbReference type="Gene3D" id="1.10.10.10">
    <property type="entry name" value="Winged helix-like DNA-binding domain superfamily/Winged helix DNA-binding domain"/>
    <property type="match status" value="1"/>
</dbReference>
<dbReference type="PANTHER" id="PTHR39515">
    <property type="entry name" value="CONSERVED PROTEIN"/>
    <property type="match status" value="1"/>
</dbReference>
<organism evidence="2">
    <name type="scientific">metagenome</name>
    <dbReference type="NCBI Taxonomy" id="256318"/>
    <lineage>
        <taxon>unclassified sequences</taxon>
        <taxon>metagenomes</taxon>
    </lineage>
</organism>
<dbReference type="InterPro" id="IPR036390">
    <property type="entry name" value="WH_DNA-bd_sf"/>
</dbReference>
<name>A0A2P2C911_9ZZZZ</name>
<dbReference type="InterPro" id="IPR052526">
    <property type="entry name" value="HTH-type_Bedaq_tolerance"/>
</dbReference>
<feature type="domain" description="HTH marR-type" evidence="1">
    <location>
        <begin position="9"/>
        <end position="136"/>
    </location>
</feature>
<gene>
    <name evidence="2" type="ORF">NOCA250085</name>
</gene>
<reference evidence="2" key="1">
    <citation type="submission" date="2015-08" db="EMBL/GenBank/DDBJ databases">
        <authorList>
            <person name="Babu N.S."/>
            <person name="Beckwith C.J."/>
            <person name="Beseler K.G."/>
            <person name="Brison A."/>
            <person name="Carone J.V."/>
            <person name="Caskin T.P."/>
            <person name="Diamond M."/>
            <person name="Durham M.E."/>
            <person name="Foxe J.M."/>
            <person name="Go M."/>
            <person name="Henderson B.A."/>
            <person name="Jones I.B."/>
            <person name="McGettigan J.A."/>
            <person name="Micheletti S.J."/>
            <person name="Nasrallah M.E."/>
            <person name="Ortiz D."/>
            <person name="Piller C.R."/>
            <person name="Privatt S.R."/>
            <person name="Schneider S.L."/>
            <person name="Sharp S."/>
            <person name="Smith T.C."/>
            <person name="Stanton J.D."/>
            <person name="Ullery H.E."/>
            <person name="Wilson R.J."/>
            <person name="Serrano M.G."/>
            <person name="Buck G."/>
            <person name="Lee V."/>
            <person name="Wang Y."/>
            <person name="Carvalho R."/>
            <person name="Voegtly L."/>
            <person name="Shi R."/>
            <person name="Duckworth R."/>
            <person name="Johnson A."/>
            <person name="Loviza R."/>
            <person name="Walstead R."/>
            <person name="Shah Z."/>
            <person name="Kiflezghi M."/>
            <person name="Wade K."/>
            <person name="Ball S.L."/>
            <person name="Bradley K.W."/>
            <person name="Asai D.J."/>
            <person name="Bowman C.A."/>
            <person name="Russell D.A."/>
            <person name="Pope W.H."/>
            <person name="Jacobs-Sera D."/>
            <person name="Hendrix R.W."/>
            <person name="Hatfull G.F."/>
        </authorList>
    </citation>
    <scope>NUCLEOTIDE SEQUENCE</scope>
</reference>
<dbReference type="InterPro" id="IPR036388">
    <property type="entry name" value="WH-like_DNA-bd_sf"/>
</dbReference>
<dbReference type="InterPro" id="IPR000835">
    <property type="entry name" value="HTH_MarR-typ"/>
</dbReference>
<dbReference type="Pfam" id="PF01047">
    <property type="entry name" value="MarR"/>
    <property type="match status" value="1"/>
</dbReference>
<dbReference type="PANTHER" id="PTHR39515:SF2">
    <property type="entry name" value="HTH-TYPE TRANSCRIPTIONAL REGULATOR RV0880"/>
    <property type="match status" value="1"/>
</dbReference>
<dbReference type="PROSITE" id="PS50995">
    <property type="entry name" value="HTH_MARR_2"/>
    <property type="match status" value="1"/>
</dbReference>
<sequence>MLEPDVADATALRYAVQRLSRRLRRQAQYGLTVTQISTLTTVERHGSIPMARLRDAEQTSKSALTRVVARLEHDRLIERQIDPDDRRGFVISITNQGREILAEATNRQDLYLLRQLEALDGDDRAKLLDAVEAIENLLRARA</sequence>
<evidence type="ECO:0000313" key="2">
    <source>
        <dbReference type="EMBL" id="CUR58485.1"/>
    </source>
</evidence>
<dbReference type="AlphaFoldDB" id="A0A2P2C911"/>
<proteinExistence type="predicted"/>
<protein>
    <recommendedName>
        <fullName evidence="1">HTH marR-type domain-containing protein</fullName>
    </recommendedName>
</protein>